<dbReference type="Proteomes" id="UP000193560">
    <property type="component" value="Unassembled WGS sequence"/>
</dbReference>
<gene>
    <name evidence="2" type="ORF">BCR42DRAFT_430703</name>
</gene>
<evidence type="ECO:0000313" key="2">
    <source>
        <dbReference type="EMBL" id="ORZ25050.1"/>
    </source>
</evidence>
<keyword evidence="3" id="KW-1185">Reference proteome</keyword>
<organism evidence="2 3">
    <name type="scientific">Absidia repens</name>
    <dbReference type="NCBI Taxonomy" id="90262"/>
    <lineage>
        <taxon>Eukaryota</taxon>
        <taxon>Fungi</taxon>
        <taxon>Fungi incertae sedis</taxon>
        <taxon>Mucoromycota</taxon>
        <taxon>Mucoromycotina</taxon>
        <taxon>Mucoromycetes</taxon>
        <taxon>Mucorales</taxon>
        <taxon>Cunninghamellaceae</taxon>
        <taxon>Absidia</taxon>
    </lineage>
</organism>
<protein>
    <submittedName>
        <fullName evidence="2">Uncharacterized protein</fullName>
    </submittedName>
</protein>
<dbReference type="OrthoDB" id="2281185at2759"/>
<comment type="caution">
    <text evidence="2">The sequence shown here is derived from an EMBL/GenBank/DDBJ whole genome shotgun (WGS) entry which is preliminary data.</text>
</comment>
<reference evidence="2 3" key="1">
    <citation type="submission" date="2016-07" db="EMBL/GenBank/DDBJ databases">
        <title>Pervasive Adenine N6-methylation of Active Genes in Fungi.</title>
        <authorList>
            <consortium name="DOE Joint Genome Institute"/>
            <person name="Mondo S.J."/>
            <person name="Dannebaum R.O."/>
            <person name="Kuo R.C."/>
            <person name="Labutti K."/>
            <person name="Haridas S."/>
            <person name="Kuo A."/>
            <person name="Salamov A."/>
            <person name="Ahrendt S.R."/>
            <person name="Lipzen A."/>
            <person name="Sullivan W."/>
            <person name="Andreopoulos W.B."/>
            <person name="Clum A."/>
            <person name="Lindquist E."/>
            <person name="Daum C."/>
            <person name="Ramamoorthy G.K."/>
            <person name="Gryganskyi A."/>
            <person name="Culley D."/>
            <person name="Magnuson J.K."/>
            <person name="James T.Y."/>
            <person name="O'Malley M.A."/>
            <person name="Stajich J.E."/>
            <person name="Spatafora J.W."/>
            <person name="Visel A."/>
            <person name="Grigoriev I.V."/>
        </authorList>
    </citation>
    <scope>NUCLEOTIDE SEQUENCE [LARGE SCALE GENOMIC DNA]</scope>
    <source>
        <strain evidence="2 3">NRRL 1336</strain>
    </source>
</reference>
<name>A0A1X2IZQ6_9FUNG</name>
<sequence length="114" mass="12960">MDPGHKLLEHIKTIPNLIDEDPSITTPKNTSFMDLSWAQLSALLNQKQSKPTTGSKYDDSTMSDSIEDDESANDSLWDANTGYQFLDKSNTASPIRMHGIYKWILEMTRNLKRL</sequence>
<evidence type="ECO:0000256" key="1">
    <source>
        <dbReference type="SAM" id="MobiDB-lite"/>
    </source>
</evidence>
<evidence type="ECO:0000313" key="3">
    <source>
        <dbReference type="Proteomes" id="UP000193560"/>
    </source>
</evidence>
<dbReference type="EMBL" id="MCGE01000001">
    <property type="protein sequence ID" value="ORZ25050.1"/>
    <property type="molecule type" value="Genomic_DNA"/>
</dbReference>
<proteinExistence type="predicted"/>
<feature type="compositionally biased region" description="Polar residues" evidence="1">
    <location>
        <begin position="47"/>
        <end position="64"/>
    </location>
</feature>
<dbReference type="AlphaFoldDB" id="A0A1X2IZQ6"/>
<feature type="region of interest" description="Disordered" evidence="1">
    <location>
        <begin position="47"/>
        <end position="73"/>
    </location>
</feature>
<accession>A0A1X2IZQ6</accession>